<evidence type="ECO:0000256" key="7">
    <source>
        <dbReference type="SAM" id="Phobius"/>
    </source>
</evidence>
<accession>A0A2W7TVQ6</accession>
<dbReference type="GO" id="GO:0005886">
    <property type="term" value="C:plasma membrane"/>
    <property type="evidence" value="ECO:0007669"/>
    <property type="project" value="TreeGrafter"/>
</dbReference>
<comment type="caution">
    <text evidence="8">The sequence shown here is derived from an EMBL/GenBank/DDBJ whole genome shotgun (WGS) entry which is preliminary data.</text>
</comment>
<dbReference type="RefSeq" id="WP_111409174.1">
    <property type="nucleotide sequence ID" value="NZ_QKXH01000003.1"/>
</dbReference>
<organism evidence="8 9">
    <name type="scientific">Flavobacterium aquariorum</name>
    <dbReference type="NCBI Taxonomy" id="2217670"/>
    <lineage>
        <taxon>Bacteria</taxon>
        <taxon>Pseudomonadati</taxon>
        <taxon>Bacteroidota</taxon>
        <taxon>Flavobacteriia</taxon>
        <taxon>Flavobacteriales</taxon>
        <taxon>Flavobacteriaceae</taxon>
        <taxon>Flavobacterium</taxon>
    </lineage>
</organism>
<name>A0A2W7TVQ6_9FLAO</name>
<evidence type="ECO:0000256" key="4">
    <source>
        <dbReference type="ARBA" id="ARBA00022847"/>
    </source>
</evidence>
<dbReference type="AlphaFoldDB" id="A0A2W7TVQ6"/>
<feature type="transmembrane region" description="Helical" evidence="7">
    <location>
        <begin position="335"/>
        <end position="352"/>
    </location>
</feature>
<keyword evidence="5 7" id="KW-1133">Transmembrane helix</keyword>
<feature type="transmembrane region" description="Helical" evidence="7">
    <location>
        <begin position="287"/>
        <end position="315"/>
    </location>
</feature>
<feature type="transmembrane region" description="Helical" evidence="7">
    <location>
        <begin position="190"/>
        <end position="209"/>
    </location>
</feature>
<evidence type="ECO:0000313" key="9">
    <source>
        <dbReference type="Proteomes" id="UP000249177"/>
    </source>
</evidence>
<sequence length="422" mass="46602">MNNKRVLRKRVAHYWKLLGPGLVTGASDDDPSGIATYSQAGAAYGLTTLWTSIIAFPLMAAIQQMCARIGLVTSQGLTGTLKKNYPRPVLYLMLLFSFPAIIMNIGADIAGMGAVGNLLFPSIEASFFSVFFTILLLGLIIYLPYQKIASVLKYLCVVMLVYFIVPFLYKQDFRVIMKATFIPTIQWNKDFIAILVGILGTTISPYLFFWQASVEVEEMKHKKKHLMVNKRIIHEMRQDVDFGMTFSGLVMYFIILTTGTVLFNGGVHQIDTVEQAAQALKPLAGDLAYLLFAIGVIGTGLIAIPVLSGSLSYIFTETFGWEEGLDKKFHEAKGFYVIIAISLLIGLSLNYIGVSPVKALIYTAILYGLTAPVLIAIILHVSNNKKIMGEFVNGWLTNVLGFVALIIMTLAAVLLLYLQFTD</sequence>
<evidence type="ECO:0000256" key="2">
    <source>
        <dbReference type="ARBA" id="ARBA00022448"/>
    </source>
</evidence>
<dbReference type="GO" id="GO:0034755">
    <property type="term" value="P:iron ion transmembrane transport"/>
    <property type="evidence" value="ECO:0007669"/>
    <property type="project" value="TreeGrafter"/>
</dbReference>
<evidence type="ECO:0000256" key="6">
    <source>
        <dbReference type="ARBA" id="ARBA00023136"/>
    </source>
</evidence>
<evidence type="ECO:0000256" key="5">
    <source>
        <dbReference type="ARBA" id="ARBA00022989"/>
    </source>
</evidence>
<evidence type="ECO:0000313" key="8">
    <source>
        <dbReference type="EMBL" id="PZX94138.1"/>
    </source>
</evidence>
<keyword evidence="4" id="KW-0769">Symport</keyword>
<dbReference type="GO" id="GO:0005384">
    <property type="term" value="F:manganese ion transmembrane transporter activity"/>
    <property type="evidence" value="ECO:0007669"/>
    <property type="project" value="TreeGrafter"/>
</dbReference>
<keyword evidence="3 7" id="KW-0812">Transmembrane</keyword>
<feature type="transmembrane region" description="Helical" evidence="7">
    <location>
        <begin position="399"/>
        <end position="418"/>
    </location>
</feature>
<keyword evidence="2" id="KW-0813">Transport</keyword>
<dbReference type="Proteomes" id="UP000249177">
    <property type="component" value="Unassembled WGS sequence"/>
</dbReference>
<feature type="transmembrane region" description="Helical" evidence="7">
    <location>
        <begin position="127"/>
        <end position="145"/>
    </location>
</feature>
<dbReference type="PANTHER" id="PTHR11706:SF33">
    <property type="entry name" value="NATURAL RESISTANCE-ASSOCIATED MACROPHAGE PROTEIN 2"/>
    <property type="match status" value="1"/>
</dbReference>
<proteinExistence type="predicted"/>
<dbReference type="PANTHER" id="PTHR11706">
    <property type="entry name" value="SOLUTE CARRIER PROTEIN FAMILY 11 MEMBER"/>
    <property type="match status" value="1"/>
</dbReference>
<comment type="subcellular location">
    <subcellularLocation>
        <location evidence="1">Membrane</location>
        <topology evidence="1">Multi-pass membrane protein</topology>
    </subcellularLocation>
</comment>
<dbReference type="EMBL" id="QKXH01000003">
    <property type="protein sequence ID" value="PZX94138.1"/>
    <property type="molecule type" value="Genomic_DNA"/>
</dbReference>
<feature type="transmembrane region" description="Helical" evidence="7">
    <location>
        <begin position="89"/>
        <end position="115"/>
    </location>
</feature>
<protein>
    <submittedName>
        <fullName evidence="8">Divalent metal cation transporter</fullName>
    </submittedName>
</protein>
<dbReference type="GO" id="GO:0015293">
    <property type="term" value="F:symporter activity"/>
    <property type="evidence" value="ECO:0007669"/>
    <property type="project" value="UniProtKB-KW"/>
</dbReference>
<keyword evidence="6 7" id="KW-0472">Membrane</keyword>
<feature type="transmembrane region" description="Helical" evidence="7">
    <location>
        <begin position="246"/>
        <end position="267"/>
    </location>
</feature>
<dbReference type="OrthoDB" id="9787548at2"/>
<gene>
    <name evidence="8" type="ORF">DOS84_05805</name>
</gene>
<dbReference type="Pfam" id="PF01566">
    <property type="entry name" value="Nramp"/>
    <property type="match status" value="1"/>
</dbReference>
<evidence type="ECO:0000256" key="1">
    <source>
        <dbReference type="ARBA" id="ARBA00004141"/>
    </source>
</evidence>
<dbReference type="GO" id="GO:0015086">
    <property type="term" value="F:cadmium ion transmembrane transporter activity"/>
    <property type="evidence" value="ECO:0007669"/>
    <property type="project" value="TreeGrafter"/>
</dbReference>
<feature type="transmembrane region" description="Helical" evidence="7">
    <location>
        <begin position="151"/>
        <end position="169"/>
    </location>
</feature>
<feature type="transmembrane region" description="Helical" evidence="7">
    <location>
        <begin position="359"/>
        <end position="379"/>
    </location>
</feature>
<evidence type="ECO:0000256" key="3">
    <source>
        <dbReference type="ARBA" id="ARBA00022692"/>
    </source>
</evidence>
<reference evidence="8 9" key="1">
    <citation type="submission" date="2018-06" db="EMBL/GenBank/DDBJ databases">
        <title>Flavobacterium sp IMCC34762, genome.</title>
        <authorList>
            <person name="Joung Y."/>
            <person name="Cho J."/>
            <person name="Song J."/>
        </authorList>
    </citation>
    <scope>NUCLEOTIDE SEQUENCE [LARGE SCALE GENOMIC DNA]</scope>
    <source>
        <strain evidence="8 9">IMCC34762</strain>
    </source>
</reference>
<keyword evidence="9" id="KW-1185">Reference proteome</keyword>
<feature type="transmembrane region" description="Helical" evidence="7">
    <location>
        <begin position="42"/>
        <end position="62"/>
    </location>
</feature>
<dbReference type="InterPro" id="IPR001046">
    <property type="entry name" value="NRAMP_fam"/>
</dbReference>